<feature type="region of interest" description="Disordered" evidence="1">
    <location>
        <begin position="618"/>
        <end position="693"/>
    </location>
</feature>
<feature type="compositionally biased region" description="Basic residues" evidence="1">
    <location>
        <begin position="203"/>
        <end position="215"/>
    </location>
</feature>
<feature type="compositionally biased region" description="Acidic residues" evidence="1">
    <location>
        <begin position="625"/>
        <end position="650"/>
    </location>
</feature>
<dbReference type="EnsemblMetazoa" id="XM_003243842.4">
    <property type="protein sequence ID" value="XP_003243890.2"/>
    <property type="gene ID" value="LOC100570069"/>
</dbReference>
<dbReference type="Proteomes" id="UP000007819">
    <property type="component" value="Chromosome A1"/>
</dbReference>
<feature type="region of interest" description="Disordered" evidence="1">
    <location>
        <begin position="193"/>
        <end position="453"/>
    </location>
</feature>
<feature type="compositionally biased region" description="Acidic residues" evidence="1">
    <location>
        <begin position="659"/>
        <end position="675"/>
    </location>
</feature>
<feature type="compositionally biased region" description="Basic residues" evidence="1">
    <location>
        <begin position="796"/>
        <end position="807"/>
    </location>
</feature>
<proteinExistence type="predicted"/>
<feature type="compositionally biased region" description="Low complexity" evidence="1">
    <location>
        <begin position="354"/>
        <end position="369"/>
    </location>
</feature>
<feature type="compositionally biased region" description="Basic and acidic residues" evidence="1">
    <location>
        <begin position="438"/>
        <end position="451"/>
    </location>
</feature>
<dbReference type="GeneID" id="100570069"/>
<reference evidence="2" key="2">
    <citation type="submission" date="2022-06" db="UniProtKB">
        <authorList>
            <consortium name="EnsemblMetazoa"/>
        </authorList>
    </citation>
    <scope>IDENTIFICATION</scope>
</reference>
<feature type="region of interest" description="Disordered" evidence="1">
    <location>
        <begin position="139"/>
        <end position="170"/>
    </location>
</feature>
<sequence>MDYNSIDDDDVEKLRLAALMTFKKKSNLPINAISSTSGEFNKFANGNSYNNPARSNNRGRCFPVPNRSYNKRTYANVGFRRPTHANNNLIAIIPMDSEGDSLNDSISKNLSNNSNSKHTYTSDSTKLTNFQNLNKEVSTKFSRLENESGSEESDDSEAEDGKDDSDDGDVLLLGEEDEDLDDLDKLMDIMEAEIAGRDVKSSKKEKKSLKHKNKKDKSTLKNKLDAKTKIDELPIPIYQPKIIEDSKPQLKNPPEEELESIKTLEEIRNSSSQSSLLKSRVPLRSPSPPLRKRSMSPYSKLQKRSPLSRSPRRRSPSLDRYRYSPLRSRPYRRSLSPRRSPRRMSPLREKNLSPRRYSPLKSRYPYRSPSPRRRRRSVSRDLSPSRRRLSPLRRRSRSPLKIKSKSRSPKVRPAVRRRSPSPLKKVIRSRPISPPNIRRKDNKIMDDDHLKKREKIKSVDNQVESRPIDPVLEARKRKFESNKPIEPTSKKIILKKSNSVQVAIQTENKETQNEKKEPEIKPKTTHLTKKVKKVAHSFQVPKNISIKMNNDLETVNLRRVVKVNTSSDKICNKKRPRIVFGHEEKNEALIEEVNTFDKHNENIAKPNSTVTKVLHSEAVEVSSTSEEELSEEEVSEEEVSEENVDEESEKEDGQNSSDSCEEYIEEEEEEEEEIEEHQQGVDDQKESLQRNDTVDLRTELKRRRALRLNMIQVEVKKKPDSFYPARLLQSAIRGVVGSSSTNEAKRKKHSKIPEISIKTEGNSEGRRVIVMNRDKTRTDNVHEDYNDTVESYASVKRQKGKLKKGPARLRTTGVNNDNTNQKGLRKIIKRN</sequence>
<protein>
    <submittedName>
        <fullName evidence="2">Uncharacterized protein</fullName>
    </submittedName>
</protein>
<feature type="compositionally biased region" description="Polar residues" evidence="1">
    <location>
        <begin position="812"/>
        <end position="822"/>
    </location>
</feature>
<accession>A0A8R2A991</accession>
<feature type="compositionally biased region" description="Basic residues" evidence="1">
    <location>
        <begin position="385"/>
        <end position="419"/>
    </location>
</feature>
<evidence type="ECO:0000313" key="2">
    <source>
        <dbReference type="EnsemblMetazoa" id="XP_003243890.2"/>
    </source>
</evidence>
<dbReference type="AlphaFoldDB" id="A0A8R2A991"/>
<dbReference type="RefSeq" id="XP_003243890.2">
    <property type="nucleotide sequence ID" value="XM_003243842.4"/>
</dbReference>
<feature type="compositionally biased region" description="Basic residues" evidence="1">
    <location>
        <begin position="329"/>
        <end position="342"/>
    </location>
</feature>
<organism evidence="2 3">
    <name type="scientific">Acyrthosiphon pisum</name>
    <name type="common">Pea aphid</name>
    <dbReference type="NCBI Taxonomy" id="7029"/>
    <lineage>
        <taxon>Eukaryota</taxon>
        <taxon>Metazoa</taxon>
        <taxon>Ecdysozoa</taxon>
        <taxon>Arthropoda</taxon>
        <taxon>Hexapoda</taxon>
        <taxon>Insecta</taxon>
        <taxon>Pterygota</taxon>
        <taxon>Neoptera</taxon>
        <taxon>Paraneoptera</taxon>
        <taxon>Hemiptera</taxon>
        <taxon>Sternorrhyncha</taxon>
        <taxon>Aphidomorpha</taxon>
        <taxon>Aphidoidea</taxon>
        <taxon>Aphididae</taxon>
        <taxon>Macrosiphini</taxon>
        <taxon>Acyrthosiphon</taxon>
    </lineage>
</organism>
<feature type="compositionally biased region" description="Basic and acidic residues" evidence="1">
    <location>
        <begin position="216"/>
        <end position="232"/>
    </location>
</feature>
<evidence type="ECO:0000313" key="3">
    <source>
        <dbReference type="Proteomes" id="UP000007819"/>
    </source>
</evidence>
<feature type="compositionally biased region" description="Basic and acidic residues" evidence="1">
    <location>
        <begin position="676"/>
        <end position="693"/>
    </location>
</feature>
<feature type="compositionally biased region" description="Basic and acidic residues" evidence="1">
    <location>
        <begin position="193"/>
        <end position="202"/>
    </location>
</feature>
<feature type="compositionally biased region" description="Acidic residues" evidence="1">
    <location>
        <begin position="148"/>
        <end position="170"/>
    </location>
</feature>
<keyword evidence="3" id="KW-1185">Reference proteome</keyword>
<feature type="compositionally biased region" description="Low complexity" evidence="1">
    <location>
        <begin position="270"/>
        <end position="284"/>
    </location>
</feature>
<feature type="compositionally biased region" description="Polar residues" evidence="1">
    <location>
        <begin position="118"/>
        <end position="127"/>
    </location>
</feature>
<evidence type="ECO:0000256" key="1">
    <source>
        <dbReference type="SAM" id="MobiDB-lite"/>
    </source>
</evidence>
<reference evidence="3" key="1">
    <citation type="submission" date="2010-06" db="EMBL/GenBank/DDBJ databases">
        <authorList>
            <person name="Jiang H."/>
            <person name="Abraham K."/>
            <person name="Ali S."/>
            <person name="Alsbrooks S.L."/>
            <person name="Anim B.N."/>
            <person name="Anosike U.S."/>
            <person name="Attaway T."/>
            <person name="Bandaranaike D.P."/>
            <person name="Battles P.K."/>
            <person name="Bell S.N."/>
            <person name="Bell A.V."/>
            <person name="Beltran B."/>
            <person name="Bickham C."/>
            <person name="Bustamante Y."/>
            <person name="Caleb T."/>
            <person name="Canada A."/>
            <person name="Cardenas V."/>
            <person name="Carter K."/>
            <person name="Chacko J."/>
            <person name="Chandrabose M.N."/>
            <person name="Chavez D."/>
            <person name="Chavez A."/>
            <person name="Chen L."/>
            <person name="Chu H.-S."/>
            <person name="Claassen K.J."/>
            <person name="Cockrell R."/>
            <person name="Collins M."/>
            <person name="Cooper J.A."/>
            <person name="Cree A."/>
            <person name="Curry S.M."/>
            <person name="Da Y."/>
            <person name="Dao M.D."/>
            <person name="Das B."/>
            <person name="Davila M.-L."/>
            <person name="Davy-Carroll L."/>
            <person name="Denson S."/>
            <person name="Dinh H."/>
            <person name="Ebong V.E."/>
            <person name="Edwards J.R."/>
            <person name="Egan A."/>
            <person name="El-Daye J."/>
            <person name="Escobedo L."/>
            <person name="Fernandez S."/>
            <person name="Fernando P.R."/>
            <person name="Flagg N."/>
            <person name="Forbes L.D."/>
            <person name="Fowler R.G."/>
            <person name="Fu Q."/>
            <person name="Gabisi R.A."/>
            <person name="Ganer J."/>
            <person name="Garbino Pronczuk A."/>
            <person name="Garcia R.M."/>
            <person name="Garner T."/>
            <person name="Garrett T.E."/>
            <person name="Gonzalez D.A."/>
            <person name="Hamid H."/>
            <person name="Hawkins E.S."/>
            <person name="Hirani K."/>
            <person name="Hogues M.E."/>
            <person name="Hollins B."/>
            <person name="Hsiao C.-H."/>
            <person name="Jabil R."/>
            <person name="James M.L."/>
            <person name="Jhangiani S.N."/>
            <person name="Johnson B."/>
            <person name="Johnson Q."/>
            <person name="Joshi V."/>
            <person name="Kalu J.B."/>
            <person name="Kam C."/>
            <person name="Kashfia A."/>
            <person name="Keebler J."/>
            <person name="Kisamo H."/>
            <person name="Kovar C.L."/>
            <person name="Lago L.A."/>
            <person name="Lai C.-Y."/>
            <person name="Laidlaw J."/>
            <person name="Lara F."/>
            <person name="Le T.-K."/>
            <person name="Lee S.L."/>
            <person name="Legall F.H."/>
            <person name="Lemon S.J."/>
            <person name="Lewis L.R."/>
            <person name="Li B."/>
            <person name="Liu Y."/>
            <person name="Liu Y.-S."/>
            <person name="Lopez J."/>
            <person name="Lozado R.J."/>
            <person name="Lu J."/>
            <person name="Madu R.C."/>
            <person name="Maheshwari M."/>
            <person name="Maheshwari R."/>
            <person name="Malloy K."/>
            <person name="Martinez E."/>
            <person name="Mathew T."/>
            <person name="Mercado I.C."/>
            <person name="Mercado C."/>
            <person name="Meyer B."/>
            <person name="Montgomery K."/>
            <person name="Morgan M.B."/>
            <person name="Munidasa M."/>
            <person name="Nazareth L.V."/>
            <person name="Nelson J."/>
            <person name="Ng B.M."/>
            <person name="Nguyen N.B."/>
            <person name="Nguyen P.Q."/>
            <person name="Nguyen T."/>
            <person name="Obregon M."/>
            <person name="Okwuonu G.O."/>
            <person name="Onwere C.G."/>
            <person name="Orozco G."/>
            <person name="Parra A."/>
            <person name="Patel S."/>
            <person name="Patil S."/>
            <person name="Perez A."/>
            <person name="Perez Y."/>
            <person name="Pham C."/>
            <person name="Primus E.L."/>
            <person name="Pu L.-L."/>
            <person name="Puazo M."/>
            <person name="Qin X."/>
            <person name="Quiroz J.B."/>
            <person name="Reese J."/>
            <person name="Richards S."/>
            <person name="Rives C.M."/>
            <person name="Robberts R."/>
            <person name="Ruiz S.J."/>
            <person name="Ruiz M.J."/>
            <person name="Santibanez J."/>
            <person name="Schneider B.W."/>
            <person name="Sisson I."/>
            <person name="Smith M."/>
            <person name="Sodergren E."/>
            <person name="Song X.-Z."/>
            <person name="Song B.B."/>
            <person name="Summersgill H."/>
            <person name="Thelus R."/>
            <person name="Thornton R.D."/>
            <person name="Trejos Z.Y."/>
            <person name="Usmani K."/>
            <person name="Vattathil S."/>
            <person name="Villasana D."/>
            <person name="Walker D.L."/>
            <person name="Wang S."/>
            <person name="Wang K."/>
            <person name="White C.S."/>
            <person name="Williams A.C."/>
            <person name="Williamson J."/>
            <person name="Wilson K."/>
            <person name="Woghiren I.O."/>
            <person name="Woodworth J.R."/>
            <person name="Worley K.C."/>
            <person name="Wright R.A."/>
            <person name="Wu W."/>
            <person name="Young L."/>
            <person name="Zhang L."/>
            <person name="Zhang J."/>
            <person name="Zhu Y."/>
            <person name="Muzny D.M."/>
            <person name="Weinstock G."/>
            <person name="Gibbs R.A."/>
        </authorList>
    </citation>
    <scope>NUCLEOTIDE SEQUENCE [LARGE SCALE GENOMIC DNA]</scope>
    <source>
        <strain evidence="3">LSR1</strain>
    </source>
</reference>
<name>A0A8R2A991_ACYPI</name>
<feature type="region of interest" description="Disordered" evidence="1">
    <location>
        <begin position="789"/>
        <end position="831"/>
    </location>
</feature>
<feature type="region of interest" description="Disordered" evidence="1">
    <location>
        <begin position="104"/>
        <end position="127"/>
    </location>
</feature>
<dbReference type="OrthoDB" id="7699082at2759"/>
<feature type="compositionally biased region" description="Low complexity" evidence="1">
    <location>
        <begin position="104"/>
        <end position="117"/>
    </location>
</feature>
<feature type="compositionally biased region" description="Basic and acidic residues" evidence="1">
    <location>
        <begin position="259"/>
        <end position="268"/>
    </location>
</feature>
<dbReference type="KEGG" id="api:100570069"/>